<dbReference type="PANTHER" id="PTHR43020">
    <property type="entry name" value="CDK5 REGULATORY SUBUNIT-ASSOCIATED PROTEIN 1"/>
    <property type="match status" value="1"/>
</dbReference>
<name>A0A7W5Z6C7_9HYPH</name>
<evidence type="ECO:0000256" key="14">
    <source>
        <dbReference type="HAMAP-Rule" id="MF_01864"/>
    </source>
</evidence>
<keyword evidence="19" id="KW-1185">Reference proteome</keyword>
<dbReference type="SFLD" id="SFLDS00029">
    <property type="entry name" value="Radical_SAM"/>
    <property type="match status" value="1"/>
</dbReference>
<dbReference type="HAMAP" id="MF_01864">
    <property type="entry name" value="tRNA_metthiotr_MiaB"/>
    <property type="match status" value="1"/>
</dbReference>
<dbReference type="SFLD" id="SFLDF00273">
    <property type="entry name" value="(dimethylallyl)adenosine_tRNA"/>
    <property type="match status" value="1"/>
</dbReference>
<feature type="domain" description="Radical SAM core" evidence="17">
    <location>
        <begin position="149"/>
        <end position="381"/>
    </location>
</feature>
<feature type="binding site" evidence="14">
    <location>
        <position position="167"/>
    </location>
    <ligand>
        <name>[4Fe-4S] cluster</name>
        <dbReference type="ChEBI" id="CHEBI:49883"/>
        <label>2</label>
        <note>4Fe-4S-S-AdoMet</note>
    </ligand>
</feature>
<keyword evidence="4 14" id="KW-0808">Transferase</keyword>
<feature type="domain" description="TRAM" evidence="15">
    <location>
        <begin position="384"/>
        <end position="446"/>
    </location>
</feature>
<dbReference type="InterPro" id="IPR020612">
    <property type="entry name" value="Methylthiotransferase_CS"/>
</dbReference>
<evidence type="ECO:0000256" key="1">
    <source>
        <dbReference type="ARBA" id="ARBA00003234"/>
    </source>
</evidence>
<dbReference type="CDD" id="cd01335">
    <property type="entry name" value="Radical_SAM"/>
    <property type="match status" value="1"/>
</dbReference>
<keyword evidence="3 14" id="KW-0963">Cytoplasm</keyword>
<evidence type="ECO:0000256" key="7">
    <source>
        <dbReference type="ARBA" id="ARBA00022723"/>
    </source>
</evidence>
<dbReference type="SMART" id="SM00729">
    <property type="entry name" value="Elp3"/>
    <property type="match status" value="1"/>
</dbReference>
<dbReference type="EC" id="2.8.4.3" evidence="10 14"/>
<dbReference type="InterPro" id="IPR005839">
    <property type="entry name" value="Methylthiotransferase"/>
</dbReference>
<feature type="binding site" evidence="14">
    <location>
        <position position="163"/>
    </location>
    <ligand>
        <name>[4Fe-4S] cluster</name>
        <dbReference type="ChEBI" id="CHEBI:49883"/>
        <label>2</label>
        <note>4Fe-4S-S-AdoMet</note>
    </ligand>
</feature>
<dbReference type="SFLD" id="SFLDG01082">
    <property type="entry name" value="B12-binding_domain_containing"/>
    <property type="match status" value="1"/>
</dbReference>
<comment type="subunit">
    <text evidence="14">Monomer.</text>
</comment>
<dbReference type="PANTHER" id="PTHR43020:SF2">
    <property type="entry name" value="MITOCHONDRIAL TRNA METHYLTHIOTRANSFERASE CDK5RAP1"/>
    <property type="match status" value="1"/>
</dbReference>
<accession>A0A7W5Z6C7</accession>
<comment type="function">
    <text evidence="1 14">Catalyzes the methylthiolation of N6-(dimethylallyl)adenosine (i(6)A), leading to the formation of 2-methylthio-N6-(dimethylallyl)adenosine (ms(2)i(6)A) at position 37 in tRNAs that read codons beginning with uridine.</text>
</comment>
<dbReference type="PROSITE" id="PS50926">
    <property type="entry name" value="TRAM"/>
    <property type="match status" value="1"/>
</dbReference>
<evidence type="ECO:0000256" key="8">
    <source>
        <dbReference type="ARBA" id="ARBA00023004"/>
    </source>
</evidence>
<gene>
    <name evidence="14" type="primary">miaB</name>
    <name evidence="18" type="ORF">FHS81_003111</name>
</gene>
<dbReference type="FunFam" id="3.80.30.20:FF:000001">
    <property type="entry name" value="tRNA-2-methylthio-N(6)-dimethylallyladenosine synthase 2"/>
    <property type="match status" value="1"/>
</dbReference>
<sequence>MKKKVYVKSYGCQMNAYDAERMADVLAPQGFVETDSAEEADLIVLNTCHIREKAAEKVYSELGRLRVMKDERKAEGRDTTIVVAGCVAQAEGGEILKRASAVDLVVGPQSYHNLPALLEKARRARVVDTEFPIEDKFDHLPAPSRDKIRSRGVSSFLTIQEGCDKFCTFCVVPYTRGAEISRPVAKIMAEAERLAAAGVREFTVIGQNVNAYHGEGPDGRTWSLGRLLHRLAEVPGIARLRYTTSHPRDMDDELIDAHRNLPALMPYLHLPVQSGSDSILAAMNRKHTGDEYRRIIERTRAARPDIALSSDFIVGFPGETDADFDATMQLVREIGFASAYSFKYSPRPGTPAAQMANQVPEDVKSARLAALQQALEEDRQRFHRATVGRTIDVLVERKGRYAGQMAGKSPWLQGVQFDDETVAIGDIVQVEITGTGTNSLFGQRVGADPASLTAVQRPHSTGANAA</sequence>
<evidence type="ECO:0000256" key="4">
    <source>
        <dbReference type="ARBA" id="ARBA00022679"/>
    </source>
</evidence>
<dbReference type="AlphaFoldDB" id="A0A7W5Z6C7"/>
<dbReference type="GO" id="GO:0005829">
    <property type="term" value="C:cytosol"/>
    <property type="evidence" value="ECO:0007669"/>
    <property type="project" value="TreeGrafter"/>
</dbReference>
<dbReference type="InterPro" id="IPR006638">
    <property type="entry name" value="Elp3/MiaA/NifB-like_rSAM"/>
</dbReference>
<dbReference type="PROSITE" id="PS51918">
    <property type="entry name" value="RADICAL_SAM"/>
    <property type="match status" value="1"/>
</dbReference>
<dbReference type="PROSITE" id="PS51449">
    <property type="entry name" value="MTTASE_N"/>
    <property type="match status" value="1"/>
</dbReference>
<keyword evidence="6 14" id="KW-0819">tRNA processing</keyword>
<dbReference type="PROSITE" id="PS01278">
    <property type="entry name" value="MTTASE_RADICAL"/>
    <property type="match status" value="1"/>
</dbReference>
<dbReference type="InterPro" id="IPR023404">
    <property type="entry name" value="rSAM_horseshoe"/>
</dbReference>
<dbReference type="RefSeq" id="WP_343052506.1">
    <property type="nucleotide sequence ID" value="NZ_JACICC010000010.1"/>
</dbReference>
<dbReference type="Gene3D" id="3.80.30.20">
    <property type="entry name" value="tm_1862 like domain"/>
    <property type="match status" value="1"/>
</dbReference>
<dbReference type="Pfam" id="PF01938">
    <property type="entry name" value="TRAM"/>
    <property type="match status" value="1"/>
</dbReference>
<evidence type="ECO:0000256" key="3">
    <source>
        <dbReference type="ARBA" id="ARBA00022490"/>
    </source>
</evidence>
<dbReference type="NCBIfam" id="TIGR00089">
    <property type="entry name" value="MiaB/RimO family radical SAM methylthiotransferase"/>
    <property type="match status" value="1"/>
</dbReference>
<keyword evidence="9 14" id="KW-0411">Iron-sulfur</keyword>
<evidence type="ECO:0000256" key="2">
    <source>
        <dbReference type="ARBA" id="ARBA00022485"/>
    </source>
</evidence>
<keyword evidence="8 14" id="KW-0408">Iron</keyword>
<dbReference type="SFLD" id="SFLDG01061">
    <property type="entry name" value="methylthiotransferase"/>
    <property type="match status" value="1"/>
</dbReference>
<feature type="domain" description="MTTase N-terminal" evidence="16">
    <location>
        <begin position="3"/>
        <end position="123"/>
    </location>
</feature>
<protein>
    <recommendedName>
        <fullName evidence="11 14">tRNA-2-methylthio-N(6)-dimethylallyladenosine synthase</fullName>
        <ecNumber evidence="10 14">2.8.4.3</ecNumber>
    </recommendedName>
    <alternativeName>
        <fullName evidence="13 14">(Dimethylallyl)adenosine tRNA methylthiotransferase MiaB</fullName>
    </alternativeName>
    <alternativeName>
        <fullName evidence="12 14">tRNA-i(6)A37 methylthiotransferase</fullName>
    </alternativeName>
</protein>
<evidence type="ECO:0000256" key="6">
    <source>
        <dbReference type="ARBA" id="ARBA00022694"/>
    </source>
</evidence>
<evidence type="ECO:0000259" key="16">
    <source>
        <dbReference type="PROSITE" id="PS51449"/>
    </source>
</evidence>
<dbReference type="Gene3D" id="3.40.50.12160">
    <property type="entry name" value="Methylthiotransferase, N-terminal domain"/>
    <property type="match status" value="1"/>
</dbReference>
<keyword evidence="2 14" id="KW-0004">4Fe-4S</keyword>
<comment type="similarity">
    <text evidence="14">Belongs to the methylthiotransferase family. MiaB subfamily.</text>
</comment>
<dbReference type="GO" id="GO:0046872">
    <property type="term" value="F:metal ion binding"/>
    <property type="evidence" value="ECO:0007669"/>
    <property type="project" value="UniProtKB-KW"/>
</dbReference>
<dbReference type="Proteomes" id="UP000537592">
    <property type="component" value="Unassembled WGS sequence"/>
</dbReference>
<evidence type="ECO:0000259" key="17">
    <source>
        <dbReference type="PROSITE" id="PS51918"/>
    </source>
</evidence>
<feature type="binding site" evidence="14">
    <location>
        <position position="48"/>
    </location>
    <ligand>
        <name>[4Fe-4S] cluster</name>
        <dbReference type="ChEBI" id="CHEBI:49883"/>
        <label>1</label>
    </ligand>
</feature>
<evidence type="ECO:0000256" key="9">
    <source>
        <dbReference type="ARBA" id="ARBA00023014"/>
    </source>
</evidence>
<evidence type="ECO:0000256" key="12">
    <source>
        <dbReference type="ARBA" id="ARBA00080698"/>
    </source>
</evidence>
<evidence type="ECO:0000256" key="11">
    <source>
        <dbReference type="ARBA" id="ARBA00068570"/>
    </source>
</evidence>
<dbReference type="Pfam" id="PF04055">
    <property type="entry name" value="Radical_SAM"/>
    <property type="match status" value="1"/>
</dbReference>
<comment type="cofactor">
    <cofactor evidence="14">
        <name>[4Fe-4S] cluster</name>
        <dbReference type="ChEBI" id="CHEBI:49883"/>
    </cofactor>
    <text evidence="14">Binds 2 [4Fe-4S] clusters. One cluster is coordinated with 3 cysteines and an exchangeable S-adenosyl-L-methionine.</text>
</comment>
<evidence type="ECO:0000313" key="19">
    <source>
        <dbReference type="Proteomes" id="UP000537592"/>
    </source>
</evidence>
<dbReference type="FunFam" id="3.40.50.12160:FF:000003">
    <property type="entry name" value="CDK5 regulatory subunit-associated protein 1"/>
    <property type="match status" value="1"/>
</dbReference>
<feature type="binding site" evidence="14">
    <location>
        <position position="86"/>
    </location>
    <ligand>
        <name>[4Fe-4S] cluster</name>
        <dbReference type="ChEBI" id="CHEBI:49883"/>
        <label>1</label>
    </ligand>
</feature>
<evidence type="ECO:0000259" key="15">
    <source>
        <dbReference type="PROSITE" id="PS50926"/>
    </source>
</evidence>
<dbReference type="NCBIfam" id="TIGR01574">
    <property type="entry name" value="miaB-methiolase"/>
    <property type="match status" value="1"/>
</dbReference>
<dbReference type="InterPro" id="IPR002792">
    <property type="entry name" value="TRAM_dom"/>
</dbReference>
<dbReference type="SUPFAM" id="SSF102114">
    <property type="entry name" value="Radical SAM enzymes"/>
    <property type="match status" value="1"/>
</dbReference>
<keyword evidence="5 14" id="KW-0949">S-adenosyl-L-methionine</keyword>
<keyword evidence="7 14" id="KW-0479">Metal-binding</keyword>
<evidence type="ECO:0000256" key="5">
    <source>
        <dbReference type="ARBA" id="ARBA00022691"/>
    </source>
</evidence>
<comment type="subcellular location">
    <subcellularLocation>
        <location evidence="14">Cytoplasm</location>
    </subcellularLocation>
</comment>
<reference evidence="18 19" key="1">
    <citation type="submission" date="2020-08" db="EMBL/GenBank/DDBJ databases">
        <title>Genomic Encyclopedia of Type Strains, Phase IV (KMG-IV): sequencing the most valuable type-strain genomes for metagenomic binning, comparative biology and taxonomic classification.</title>
        <authorList>
            <person name="Goeker M."/>
        </authorList>
    </citation>
    <scope>NUCLEOTIDE SEQUENCE [LARGE SCALE GENOMIC DNA]</scope>
    <source>
        <strain evidence="18 19">DSM 28760</strain>
    </source>
</reference>
<proteinExistence type="inferred from homology"/>
<dbReference type="InterPro" id="IPR013848">
    <property type="entry name" value="Methylthiotransferase_N"/>
</dbReference>
<dbReference type="InterPro" id="IPR058240">
    <property type="entry name" value="rSAM_sf"/>
</dbReference>
<dbReference type="Pfam" id="PF00919">
    <property type="entry name" value="UPF0004"/>
    <property type="match status" value="1"/>
</dbReference>
<comment type="caution">
    <text evidence="18">The sequence shown here is derived from an EMBL/GenBank/DDBJ whole genome shotgun (WGS) entry which is preliminary data.</text>
</comment>
<feature type="binding site" evidence="14">
    <location>
        <position position="170"/>
    </location>
    <ligand>
        <name>[4Fe-4S] cluster</name>
        <dbReference type="ChEBI" id="CHEBI:49883"/>
        <label>2</label>
        <note>4Fe-4S-S-AdoMet</note>
    </ligand>
</feature>
<evidence type="ECO:0000256" key="13">
    <source>
        <dbReference type="ARBA" id="ARBA00081141"/>
    </source>
</evidence>
<feature type="binding site" evidence="14">
    <location>
        <position position="12"/>
    </location>
    <ligand>
        <name>[4Fe-4S] cluster</name>
        <dbReference type="ChEBI" id="CHEBI:49883"/>
        <label>1</label>
    </ligand>
</feature>
<dbReference type="GO" id="GO:0035597">
    <property type="term" value="F:tRNA-2-methylthio-N(6)-dimethylallyladenosine(37) synthase activity"/>
    <property type="evidence" value="ECO:0007669"/>
    <property type="project" value="UniProtKB-EC"/>
</dbReference>
<organism evidence="18 19">
    <name type="scientific">Pseudochelatococcus contaminans</name>
    <dbReference type="NCBI Taxonomy" id="1538103"/>
    <lineage>
        <taxon>Bacteria</taxon>
        <taxon>Pseudomonadati</taxon>
        <taxon>Pseudomonadota</taxon>
        <taxon>Alphaproteobacteria</taxon>
        <taxon>Hyphomicrobiales</taxon>
        <taxon>Chelatococcaceae</taxon>
        <taxon>Pseudochelatococcus</taxon>
    </lineage>
</organism>
<comment type="catalytic activity">
    <reaction evidence="14">
        <text>N(6)-dimethylallyladenosine(37) in tRNA + (sulfur carrier)-SH + AH2 + 2 S-adenosyl-L-methionine = 2-methylsulfanyl-N(6)-dimethylallyladenosine(37) in tRNA + (sulfur carrier)-H + 5'-deoxyadenosine + L-methionine + A + S-adenosyl-L-homocysteine + 2 H(+)</text>
        <dbReference type="Rhea" id="RHEA:37067"/>
        <dbReference type="Rhea" id="RHEA-COMP:10375"/>
        <dbReference type="Rhea" id="RHEA-COMP:10376"/>
        <dbReference type="Rhea" id="RHEA-COMP:14737"/>
        <dbReference type="Rhea" id="RHEA-COMP:14739"/>
        <dbReference type="ChEBI" id="CHEBI:13193"/>
        <dbReference type="ChEBI" id="CHEBI:15378"/>
        <dbReference type="ChEBI" id="CHEBI:17319"/>
        <dbReference type="ChEBI" id="CHEBI:17499"/>
        <dbReference type="ChEBI" id="CHEBI:29917"/>
        <dbReference type="ChEBI" id="CHEBI:57844"/>
        <dbReference type="ChEBI" id="CHEBI:57856"/>
        <dbReference type="ChEBI" id="CHEBI:59789"/>
        <dbReference type="ChEBI" id="CHEBI:64428"/>
        <dbReference type="ChEBI" id="CHEBI:74415"/>
        <dbReference type="ChEBI" id="CHEBI:74417"/>
        <dbReference type="EC" id="2.8.4.3"/>
    </reaction>
</comment>
<dbReference type="InterPro" id="IPR007197">
    <property type="entry name" value="rSAM"/>
</dbReference>
<evidence type="ECO:0000313" key="18">
    <source>
        <dbReference type="EMBL" id="MBB3811000.1"/>
    </source>
</evidence>
<evidence type="ECO:0000256" key="10">
    <source>
        <dbReference type="ARBA" id="ARBA00033765"/>
    </source>
</evidence>
<dbReference type="GO" id="GO:0051539">
    <property type="term" value="F:4 iron, 4 sulfur cluster binding"/>
    <property type="evidence" value="ECO:0007669"/>
    <property type="project" value="UniProtKB-UniRule"/>
</dbReference>
<dbReference type="EMBL" id="JACICC010000010">
    <property type="protein sequence ID" value="MBB3811000.1"/>
    <property type="molecule type" value="Genomic_DNA"/>
</dbReference>
<dbReference type="InterPro" id="IPR038135">
    <property type="entry name" value="Methylthiotransferase_N_sf"/>
</dbReference>
<dbReference type="InterPro" id="IPR006463">
    <property type="entry name" value="MiaB_methiolase"/>
</dbReference>